<evidence type="ECO:0000313" key="2">
    <source>
        <dbReference type="EMBL" id="ARP98668.1"/>
    </source>
</evidence>
<dbReference type="KEGG" id="psin:CAK95_05920"/>
<organism evidence="2 3">
    <name type="scientific">Pseudorhodoplanes sinuspersici</name>
    <dbReference type="NCBI Taxonomy" id="1235591"/>
    <lineage>
        <taxon>Bacteria</taxon>
        <taxon>Pseudomonadati</taxon>
        <taxon>Pseudomonadota</taxon>
        <taxon>Alphaproteobacteria</taxon>
        <taxon>Hyphomicrobiales</taxon>
        <taxon>Pseudorhodoplanes</taxon>
    </lineage>
</organism>
<reference evidence="2 3" key="1">
    <citation type="submission" date="2017-05" db="EMBL/GenBank/DDBJ databases">
        <title>Full genome sequence of Pseudorhodoplanes sinuspersici.</title>
        <authorList>
            <person name="Dastgheib S.M.M."/>
            <person name="Shavandi M."/>
            <person name="Tirandaz H."/>
        </authorList>
    </citation>
    <scope>NUCLEOTIDE SEQUENCE [LARGE SCALE GENOMIC DNA]</scope>
    <source>
        <strain evidence="2 3">RIPI110</strain>
    </source>
</reference>
<feature type="region of interest" description="Disordered" evidence="1">
    <location>
        <begin position="65"/>
        <end position="91"/>
    </location>
</feature>
<dbReference type="OrthoDB" id="7375722at2"/>
<dbReference type="AlphaFoldDB" id="A0A1W6ZMN7"/>
<gene>
    <name evidence="2" type="ORF">CAK95_05920</name>
</gene>
<accession>A0A1W6ZMN7</accession>
<keyword evidence="3" id="KW-1185">Reference proteome</keyword>
<dbReference type="RefSeq" id="WP_086087093.1">
    <property type="nucleotide sequence ID" value="NZ_CP021112.1"/>
</dbReference>
<proteinExistence type="predicted"/>
<dbReference type="Proteomes" id="UP000194137">
    <property type="component" value="Chromosome"/>
</dbReference>
<name>A0A1W6ZMN7_9HYPH</name>
<sequence length="91" mass="9513">MAMKAAPHAKRLAFVAGFAAMGVFLSKALSGLGDGLRQIVVPGGAELRLEPGRYTIFHETRSTVDGKLSRVSGEASGRPQAVPPSPAPSRR</sequence>
<feature type="compositionally biased region" description="Pro residues" evidence="1">
    <location>
        <begin position="81"/>
        <end position="91"/>
    </location>
</feature>
<protein>
    <submittedName>
        <fullName evidence="2">Uncharacterized protein</fullName>
    </submittedName>
</protein>
<evidence type="ECO:0000313" key="3">
    <source>
        <dbReference type="Proteomes" id="UP000194137"/>
    </source>
</evidence>
<evidence type="ECO:0000256" key="1">
    <source>
        <dbReference type="SAM" id="MobiDB-lite"/>
    </source>
</evidence>
<dbReference type="EMBL" id="CP021112">
    <property type="protein sequence ID" value="ARP98668.1"/>
    <property type="molecule type" value="Genomic_DNA"/>
</dbReference>